<dbReference type="PROSITE" id="PS51662">
    <property type="entry name" value="BP_PHYTASE"/>
    <property type="match status" value="2"/>
</dbReference>
<dbReference type="EMBL" id="FPKR01000013">
    <property type="protein sequence ID" value="SFZ78745.1"/>
    <property type="molecule type" value="Genomic_DNA"/>
</dbReference>
<dbReference type="STRING" id="1121279.SAMN02745887_03163"/>
<accession>A0A1K2HQA4</accession>
<dbReference type="Pfam" id="PF02333">
    <property type="entry name" value="Phytase"/>
    <property type="match status" value="1"/>
</dbReference>
<dbReference type="InterPro" id="IPR011042">
    <property type="entry name" value="6-blade_b-propeller_TolB-like"/>
</dbReference>
<dbReference type="InterPro" id="IPR003431">
    <property type="entry name" value="B-propeller_Phytase"/>
</dbReference>
<feature type="signal peptide" evidence="1">
    <location>
        <begin position="1"/>
        <end position="26"/>
    </location>
</feature>
<sequence>MHFTKTCALLLGTLLGPGAMLSPAQAALPQPLKADKLVALPEGGWLLQSKTMLRSIDAQGRPSAELALASEKLDVRRDGARTLAVLVERSQQRVQGLYLQAGQFRPAFTLPALGFPIESLCLYRDPQQLLHGFFIGEEGRGQQWLLSGPAPRLLRELALPTGVVDCQVDDARGELLLAEADFGVWSYPADAERKLRRTPVLLKQPYGPLQQGALSLARLPGGLAVLDGKGERAHLLAQTSAGWQARSSLRLPAGSAQLAIDARASQLWRQDEDSEQWQAQALRWSVPKLPVAAALPIVLPSGQTEPVARLGDAADDPAIWINPRDAAQSRVLGTNKKQGLLVYDLAGKETQLLAVGRLNNVDLRQQVRLGGQTLDLAVATHRDALALVLFGIDADGQVSERARIPTGLPDIYGVCLYQPPAGGLEAFVNDKDGRFQHYRIEYQDGQFSGRKLREFRLPSQPEGCVANDQDGVLFMGEEDRGIWTISARAELGAKPRLLMPVGAQLHADVEGMALYHGSAASYLVVSSQGNDSYLVLDAKPPFAVRGAFRVGIQAELGIDGASETDGLEVTSANLGGVYGQGMLVVQDGHKRLPDGAQNFKYIAWQDIARALALP</sequence>
<name>A0A1K2HQA4_9NEIS</name>
<feature type="domain" description="BPP" evidence="2">
    <location>
        <begin position="288"/>
        <end position="611"/>
    </location>
</feature>
<protein>
    <submittedName>
        <fullName evidence="3">3-phytase</fullName>
    </submittedName>
</protein>
<keyword evidence="4" id="KW-1185">Reference proteome</keyword>
<proteinExistence type="predicted"/>
<dbReference type="OrthoDB" id="9767885at2"/>
<dbReference type="RefSeq" id="WP_072429651.1">
    <property type="nucleotide sequence ID" value="NZ_FPKR01000013.1"/>
</dbReference>
<evidence type="ECO:0000256" key="1">
    <source>
        <dbReference type="SAM" id="SignalP"/>
    </source>
</evidence>
<feature type="chain" id="PRO_5012205147" evidence="1">
    <location>
        <begin position="27"/>
        <end position="614"/>
    </location>
</feature>
<dbReference type="SUPFAM" id="SSF50956">
    <property type="entry name" value="Thermostable phytase (3-phytase)"/>
    <property type="match status" value="2"/>
</dbReference>
<reference evidence="3 4" key="1">
    <citation type="submission" date="2016-11" db="EMBL/GenBank/DDBJ databases">
        <authorList>
            <person name="Jaros S."/>
            <person name="Januszkiewicz K."/>
            <person name="Wedrychowicz H."/>
        </authorList>
    </citation>
    <scope>NUCLEOTIDE SEQUENCE [LARGE SCALE GENOMIC DNA]</scope>
    <source>
        <strain evidence="3 4">DSM 18899</strain>
    </source>
</reference>
<dbReference type="Gene3D" id="2.120.10.30">
    <property type="entry name" value="TolB, C-terminal domain"/>
    <property type="match status" value="2"/>
</dbReference>
<keyword evidence="1" id="KW-0732">Signal</keyword>
<organism evidence="3 4">
    <name type="scientific">Chitinimonas taiwanensis DSM 18899</name>
    <dbReference type="NCBI Taxonomy" id="1121279"/>
    <lineage>
        <taxon>Bacteria</taxon>
        <taxon>Pseudomonadati</taxon>
        <taxon>Pseudomonadota</taxon>
        <taxon>Betaproteobacteria</taxon>
        <taxon>Neisseriales</taxon>
        <taxon>Chitinibacteraceae</taxon>
        <taxon>Chitinimonas</taxon>
    </lineage>
</organism>
<dbReference type="Proteomes" id="UP000186513">
    <property type="component" value="Unassembled WGS sequence"/>
</dbReference>
<evidence type="ECO:0000313" key="3">
    <source>
        <dbReference type="EMBL" id="SFZ78745.1"/>
    </source>
</evidence>
<feature type="domain" description="BPP" evidence="2">
    <location>
        <begin position="13"/>
        <end position="286"/>
    </location>
</feature>
<dbReference type="AlphaFoldDB" id="A0A1K2HQA4"/>
<evidence type="ECO:0000259" key="2">
    <source>
        <dbReference type="PROSITE" id="PS51662"/>
    </source>
</evidence>
<evidence type="ECO:0000313" key="4">
    <source>
        <dbReference type="Proteomes" id="UP000186513"/>
    </source>
</evidence>
<gene>
    <name evidence="3" type="ORF">SAMN02745887_03163</name>
</gene>
<dbReference type="GO" id="GO:0016158">
    <property type="term" value="F:inositol hexakisphosphate 3-phosphatase activity"/>
    <property type="evidence" value="ECO:0007669"/>
    <property type="project" value="InterPro"/>
</dbReference>